<dbReference type="InterPro" id="IPR029063">
    <property type="entry name" value="SAM-dependent_MTases_sf"/>
</dbReference>
<proteinExistence type="predicted"/>
<dbReference type="InParanoid" id="A0A409XMW0"/>
<dbReference type="CDD" id="cd02440">
    <property type="entry name" value="AdoMet_MTases"/>
    <property type="match status" value="1"/>
</dbReference>
<evidence type="ECO:0000313" key="1">
    <source>
        <dbReference type="EMBL" id="PPQ92122.1"/>
    </source>
</evidence>
<organism evidence="1 2">
    <name type="scientific">Psilocybe cyanescens</name>
    <dbReference type="NCBI Taxonomy" id="93625"/>
    <lineage>
        <taxon>Eukaryota</taxon>
        <taxon>Fungi</taxon>
        <taxon>Dikarya</taxon>
        <taxon>Basidiomycota</taxon>
        <taxon>Agaricomycotina</taxon>
        <taxon>Agaricomycetes</taxon>
        <taxon>Agaricomycetidae</taxon>
        <taxon>Agaricales</taxon>
        <taxon>Agaricineae</taxon>
        <taxon>Strophariaceae</taxon>
        <taxon>Psilocybe</taxon>
    </lineage>
</organism>
<reference evidence="1 2" key="1">
    <citation type="journal article" date="2018" name="Evol. Lett.">
        <title>Horizontal gene cluster transfer increased hallucinogenic mushroom diversity.</title>
        <authorList>
            <person name="Reynolds H.T."/>
            <person name="Vijayakumar V."/>
            <person name="Gluck-Thaler E."/>
            <person name="Korotkin H.B."/>
            <person name="Matheny P.B."/>
            <person name="Slot J.C."/>
        </authorList>
    </citation>
    <scope>NUCLEOTIDE SEQUENCE [LARGE SCALE GENOMIC DNA]</scope>
    <source>
        <strain evidence="1 2">2631</strain>
    </source>
</reference>
<evidence type="ECO:0000313" key="2">
    <source>
        <dbReference type="Proteomes" id="UP000283269"/>
    </source>
</evidence>
<dbReference type="SUPFAM" id="SSF53335">
    <property type="entry name" value="S-adenosyl-L-methionine-dependent methyltransferases"/>
    <property type="match status" value="1"/>
</dbReference>
<keyword evidence="2" id="KW-1185">Reference proteome</keyword>
<dbReference type="AlphaFoldDB" id="A0A409XMW0"/>
<dbReference type="Gene3D" id="3.40.50.150">
    <property type="entry name" value="Vaccinia Virus protein VP39"/>
    <property type="match status" value="1"/>
</dbReference>
<name>A0A409XMW0_PSICY</name>
<gene>
    <name evidence="1" type="ORF">CVT25_007953</name>
</gene>
<sequence length="307" mass="33671">MTSSDPSPQAQALGQYFLQNPNGSHARNVAWQIEHRLRLASFWDIKPGAKVLEVGCGQGDCTVVLADKVGEHGHVDAVDPGAPDYGGPYTLSQAQEFISAGPLGPRVTFHLGIDPIQYLNSLPASFVPYDYVVLSHCIWYFESPATLSQIISTFVGKAEVLCVAEWGLRATKVQAQPHVMTALLVANIEAKRKVPSGGNIRTVLSPDQILANIMESREFGLEKQEIMESNEGLKDGYWEVWEVLQERENSVKTLRNDGVSEKEVAALIAMYDAVDVSVTILDDSGERMVGLKQVKSMDVWAARFVAL</sequence>
<evidence type="ECO:0008006" key="3">
    <source>
        <dbReference type="Google" id="ProtNLM"/>
    </source>
</evidence>
<dbReference type="Proteomes" id="UP000283269">
    <property type="component" value="Unassembled WGS sequence"/>
</dbReference>
<protein>
    <recommendedName>
        <fullName evidence="3">Methyltransferase domain-containing protein</fullName>
    </recommendedName>
</protein>
<comment type="caution">
    <text evidence="1">The sequence shown here is derived from an EMBL/GenBank/DDBJ whole genome shotgun (WGS) entry which is preliminary data.</text>
</comment>
<dbReference type="STRING" id="93625.A0A409XMW0"/>
<dbReference type="Pfam" id="PF01135">
    <property type="entry name" value="PCMT"/>
    <property type="match status" value="1"/>
</dbReference>
<dbReference type="OrthoDB" id="8300214at2759"/>
<dbReference type="EMBL" id="NHYD01001084">
    <property type="protein sequence ID" value="PPQ92122.1"/>
    <property type="molecule type" value="Genomic_DNA"/>
</dbReference>
<accession>A0A409XMW0</accession>